<dbReference type="Proteomes" id="UP000434209">
    <property type="component" value="Chromosome 1"/>
</dbReference>
<dbReference type="EMBL" id="CP046909">
    <property type="protein sequence ID" value="QGZ55558.1"/>
    <property type="molecule type" value="Genomic_DNA"/>
</dbReference>
<sequence>MKVNDIGQHRQFRQKSKEIDEKKSHYARPALESAGFKKIQLNLLLQKGVSLLGQFFHHRRNSAMLTLSRTNVENANQAISL</sequence>
<dbReference type="AlphaFoldDB" id="A0A7Z2G5E9"/>
<keyword evidence="3" id="KW-1185">Reference proteome</keyword>
<evidence type="ECO:0000256" key="1">
    <source>
        <dbReference type="SAM" id="MobiDB-lite"/>
    </source>
</evidence>
<gene>
    <name evidence="2" type="ORF">FAZ97_11895</name>
</gene>
<feature type="region of interest" description="Disordered" evidence="1">
    <location>
        <begin position="1"/>
        <end position="25"/>
    </location>
</feature>
<organism evidence="2 3">
    <name type="scientific">Paraburkholderia acidiphila</name>
    <dbReference type="NCBI Taxonomy" id="2571747"/>
    <lineage>
        <taxon>Bacteria</taxon>
        <taxon>Pseudomonadati</taxon>
        <taxon>Pseudomonadota</taxon>
        <taxon>Betaproteobacteria</taxon>
        <taxon>Burkholderiales</taxon>
        <taxon>Burkholderiaceae</taxon>
        <taxon>Paraburkholderia</taxon>
    </lineage>
</organism>
<dbReference type="KEGG" id="pacp:FAZ97_11895"/>
<evidence type="ECO:0000313" key="2">
    <source>
        <dbReference type="EMBL" id="QGZ55558.1"/>
    </source>
</evidence>
<dbReference type="RefSeq" id="WP_158758607.1">
    <property type="nucleotide sequence ID" value="NZ_CP046909.1"/>
</dbReference>
<reference evidence="2 3" key="1">
    <citation type="submission" date="2019-12" db="EMBL/GenBank/DDBJ databases">
        <title>Paraburkholderia acidiphila 7Q-K02 sp. nov and Paraburkholderia acidisoli DHF22 sp. nov., two strains isolated from forest soil.</title>
        <authorList>
            <person name="Gao Z."/>
            <person name="Qiu L."/>
        </authorList>
    </citation>
    <scope>NUCLEOTIDE SEQUENCE [LARGE SCALE GENOMIC DNA]</scope>
    <source>
        <strain evidence="2 3">7Q-K02</strain>
    </source>
</reference>
<evidence type="ECO:0000313" key="3">
    <source>
        <dbReference type="Proteomes" id="UP000434209"/>
    </source>
</evidence>
<proteinExistence type="predicted"/>
<name>A0A7Z2G5E9_9BURK</name>
<protein>
    <submittedName>
        <fullName evidence="2">Uncharacterized protein</fullName>
    </submittedName>
</protein>
<feature type="compositionally biased region" description="Basic and acidic residues" evidence="1">
    <location>
        <begin position="15"/>
        <end position="24"/>
    </location>
</feature>
<accession>A0A7Z2G5E9</accession>